<dbReference type="RefSeq" id="WP_150067076.1">
    <property type="nucleotide sequence ID" value="NZ_JBEPDJ010000010.1"/>
</dbReference>
<evidence type="ECO:0000313" key="8">
    <source>
        <dbReference type="EMBL" id="KAA5833378.1"/>
    </source>
</evidence>
<dbReference type="SMR" id="A0A5M7BZ63"/>
<sequence>MATPDADHQTGARVSARIGGISESATLAVDTKAKALKAAGRPVIGFGAGEPDFPTPQPIVDAAVAACTDPKNHRYSPAAGLPELREAVAAKTRRDSGYAVEAGQVLITNGGKQAVYQAFQTLLDPGDEVLLPAPYWTTYPEAITLPGGVPVVVPADESTGYLVSVDQLEAARTPRTKVLLFNSPSNPTGAVYPPEQVEAIGRWAVEHGIWVITDEIYEHLVYGDARHVSMPAVVPELADTCVVLNGVAKTYAMTGWRVGWMIGPADVIKAATNLQSHLSSNVANVSQRAALEAVSGPLDAVHEMRAAFDRRRRKMVELLSAIPGVSCPEPQGAFYAYPSVKELLGKEIRGVRPQTSVELAALALEQAEVAVVPGEAFGTPGYFRLSYALGDDDLVTGVTRLASLLSEAE</sequence>
<dbReference type="EC" id="2.6.1.-" evidence="6"/>
<dbReference type="Pfam" id="PF00155">
    <property type="entry name" value="Aminotran_1_2"/>
    <property type="match status" value="1"/>
</dbReference>
<evidence type="ECO:0000256" key="4">
    <source>
        <dbReference type="ARBA" id="ARBA00022679"/>
    </source>
</evidence>
<comment type="caution">
    <text evidence="8">The sequence shown here is derived from an EMBL/GenBank/DDBJ whole genome shotgun (WGS) entry which is preliminary data.</text>
</comment>
<evidence type="ECO:0000256" key="1">
    <source>
        <dbReference type="ARBA" id="ARBA00001933"/>
    </source>
</evidence>
<accession>A0A5M7BZ63</accession>
<dbReference type="InterPro" id="IPR015421">
    <property type="entry name" value="PyrdxlP-dep_Trfase_major"/>
</dbReference>
<dbReference type="InterPro" id="IPR004838">
    <property type="entry name" value="NHTrfase_class1_PyrdxlP-BS"/>
</dbReference>
<keyword evidence="5" id="KW-0663">Pyridoxal phosphate</keyword>
<dbReference type="CDD" id="cd00609">
    <property type="entry name" value="AAT_like"/>
    <property type="match status" value="1"/>
</dbReference>
<dbReference type="PANTHER" id="PTHR46383">
    <property type="entry name" value="ASPARTATE AMINOTRANSFERASE"/>
    <property type="match status" value="1"/>
</dbReference>
<organism evidence="8 9">
    <name type="scientific">Saccharopolyspora hirsuta</name>
    <dbReference type="NCBI Taxonomy" id="1837"/>
    <lineage>
        <taxon>Bacteria</taxon>
        <taxon>Bacillati</taxon>
        <taxon>Actinomycetota</taxon>
        <taxon>Actinomycetes</taxon>
        <taxon>Pseudonocardiales</taxon>
        <taxon>Pseudonocardiaceae</taxon>
        <taxon>Saccharopolyspora</taxon>
    </lineage>
</organism>
<dbReference type="InterPro" id="IPR050596">
    <property type="entry name" value="AspAT/PAT-like"/>
</dbReference>
<dbReference type="Proteomes" id="UP000323946">
    <property type="component" value="Unassembled WGS sequence"/>
</dbReference>
<comment type="cofactor">
    <cofactor evidence="1 6">
        <name>pyridoxal 5'-phosphate</name>
        <dbReference type="ChEBI" id="CHEBI:597326"/>
    </cofactor>
</comment>
<dbReference type="GO" id="GO:0006520">
    <property type="term" value="P:amino acid metabolic process"/>
    <property type="evidence" value="ECO:0007669"/>
    <property type="project" value="InterPro"/>
</dbReference>
<keyword evidence="4 6" id="KW-0808">Transferase</keyword>
<dbReference type="OrthoDB" id="9763453at2"/>
<proteinExistence type="inferred from homology"/>
<gene>
    <name evidence="8" type="ORF">F1721_13865</name>
</gene>
<dbReference type="InterPro" id="IPR015424">
    <property type="entry name" value="PyrdxlP-dep_Trfase"/>
</dbReference>
<dbReference type="PANTHER" id="PTHR46383:SF1">
    <property type="entry name" value="ASPARTATE AMINOTRANSFERASE"/>
    <property type="match status" value="1"/>
</dbReference>
<reference evidence="8 9" key="1">
    <citation type="submission" date="2019-09" db="EMBL/GenBank/DDBJ databases">
        <title>Draft genome sequence of the thermophilic Saccharopolyspora hirsuta VKM Ac-666T.</title>
        <authorList>
            <person name="Lobastova T.G."/>
            <person name="Fokina V."/>
            <person name="Bragin E.Y."/>
            <person name="Shtratnikova V.Y."/>
            <person name="Starodumova I.P."/>
            <person name="Tarlachkov S.V."/>
            <person name="Donova M.V."/>
        </authorList>
    </citation>
    <scope>NUCLEOTIDE SEQUENCE [LARGE SCALE GENOMIC DNA]</scope>
    <source>
        <strain evidence="8 9">VKM Ac-666</strain>
    </source>
</reference>
<dbReference type="EMBL" id="VWPH01000006">
    <property type="protein sequence ID" value="KAA5833378.1"/>
    <property type="molecule type" value="Genomic_DNA"/>
</dbReference>
<dbReference type="AlphaFoldDB" id="A0A5M7BZ63"/>
<evidence type="ECO:0000256" key="5">
    <source>
        <dbReference type="ARBA" id="ARBA00022898"/>
    </source>
</evidence>
<dbReference type="FunFam" id="3.40.640.10:FF:000033">
    <property type="entry name" value="Aspartate aminotransferase"/>
    <property type="match status" value="1"/>
</dbReference>
<protein>
    <recommendedName>
        <fullName evidence="6">Aminotransferase</fullName>
        <ecNumber evidence="6">2.6.1.-</ecNumber>
    </recommendedName>
</protein>
<name>A0A5M7BZ63_SACHI</name>
<dbReference type="Gene3D" id="3.40.640.10">
    <property type="entry name" value="Type I PLP-dependent aspartate aminotransferase-like (Major domain)"/>
    <property type="match status" value="1"/>
</dbReference>
<evidence type="ECO:0000259" key="7">
    <source>
        <dbReference type="Pfam" id="PF00155"/>
    </source>
</evidence>
<dbReference type="PROSITE" id="PS00105">
    <property type="entry name" value="AA_TRANSFER_CLASS_1"/>
    <property type="match status" value="1"/>
</dbReference>
<keyword evidence="3 6" id="KW-0032">Aminotransferase</keyword>
<dbReference type="InterPro" id="IPR015422">
    <property type="entry name" value="PyrdxlP-dep_Trfase_small"/>
</dbReference>
<evidence type="ECO:0000256" key="3">
    <source>
        <dbReference type="ARBA" id="ARBA00022576"/>
    </source>
</evidence>
<evidence type="ECO:0000313" key="9">
    <source>
        <dbReference type="Proteomes" id="UP000323946"/>
    </source>
</evidence>
<dbReference type="GO" id="GO:0008483">
    <property type="term" value="F:transaminase activity"/>
    <property type="evidence" value="ECO:0007669"/>
    <property type="project" value="UniProtKB-KW"/>
</dbReference>
<dbReference type="GO" id="GO:0030170">
    <property type="term" value="F:pyridoxal phosphate binding"/>
    <property type="evidence" value="ECO:0007669"/>
    <property type="project" value="InterPro"/>
</dbReference>
<keyword evidence="9" id="KW-1185">Reference proteome</keyword>
<dbReference type="Gene3D" id="3.90.1150.10">
    <property type="entry name" value="Aspartate Aminotransferase, domain 1"/>
    <property type="match status" value="1"/>
</dbReference>
<comment type="similarity">
    <text evidence="2 6">Belongs to the class-I pyridoxal-phosphate-dependent aminotransferase family.</text>
</comment>
<dbReference type="SUPFAM" id="SSF53383">
    <property type="entry name" value="PLP-dependent transferases"/>
    <property type="match status" value="1"/>
</dbReference>
<feature type="domain" description="Aminotransferase class I/classII large" evidence="7">
    <location>
        <begin position="42"/>
        <end position="395"/>
    </location>
</feature>
<evidence type="ECO:0000256" key="6">
    <source>
        <dbReference type="RuleBase" id="RU000481"/>
    </source>
</evidence>
<evidence type="ECO:0000256" key="2">
    <source>
        <dbReference type="ARBA" id="ARBA00007441"/>
    </source>
</evidence>
<dbReference type="InterPro" id="IPR004839">
    <property type="entry name" value="Aminotransferase_I/II_large"/>
</dbReference>